<evidence type="ECO:0000313" key="2">
    <source>
        <dbReference type="EMBL" id="VCX34992.1"/>
    </source>
</evidence>
<gene>
    <name evidence="2" type="ORF">BN2614_LOCUS2</name>
</gene>
<comment type="caution">
    <text evidence="2">The sequence shown here is derived from an EMBL/GenBank/DDBJ whole genome shotgun (WGS) entry which is preliminary data.</text>
</comment>
<protein>
    <submittedName>
        <fullName evidence="2">Uncharacterized protein</fullName>
    </submittedName>
</protein>
<accession>A0A9X9Q6G5</accession>
<dbReference type="AlphaFoldDB" id="A0A9X9Q6G5"/>
<feature type="non-terminal residue" evidence="2">
    <location>
        <position position="126"/>
    </location>
</feature>
<evidence type="ECO:0000313" key="3">
    <source>
        <dbReference type="Proteomes" id="UP000269945"/>
    </source>
</evidence>
<keyword evidence="3" id="KW-1185">Reference proteome</keyword>
<reference evidence="2 3" key="1">
    <citation type="submission" date="2018-10" db="EMBL/GenBank/DDBJ databases">
        <authorList>
            <person name="Ekblom R."/>
            <person name="Jareborg N."/>
        </authorList>
    </citation>
    <scope>NUCLEOTIDE SEQUENCE [LARGE SCALE GENOMIC DNA]</scope>
    <source>
        <tissue evidence="2">Muscle</tissue>
    </source>
</reference>
<sequence length="126" mass="13064">MGGPRSEQAEGPPRVPHKPGGDCPVQCGVRYQQPHALRDPGHPGAPENPPGPAVQRVEARRGAPDPARLGLDPPGLYPGIRAAGRVGEGAGSLEHHDWRGRAGRPAAVPSLRGDQGHRGAHGHPGE</sequence>
<organism evidence="2 3">
    <name type="scientific">Gulo gulo</name>
    <name type="common">Wolverine</name>
    <name type="synonym">Gluton</name>
    <dbReference type="NCBI Taxonomy" id="48420"/>
    <lineage>
        <taxon>Eukaryota</taxon>
        <taxon>Metazoa</taxon>
        <taxon>Chordata</taxon>
        <taxon>Craniata</taxon>
        <taxon>Vertebrata</taxon>
        <taxon>Euteleostomi</taxon>
        <taxon>Mammalia</taxon>
        <taxon>Eutheria</taxon>
        <taxon>Laurasiatheria</taxon>
        <taxon>Carnivora</taxon>
        <taxon>Caniformia</taxon>
        <taxon>Musteloidea</taxon>
        <taxon>Mustelidae</taxon>
        <taxon>Guloninae</taxon>
        <taxon>Gulo</taxon>
    </lineage>
</organism>
<evidence type="ECO:0000256" key="1">
    <source>
        <dbReference type="SAM" id="MobiDB-lite"/>
    </source>
</evidence>
<dbReference type="EMBL" id="CYRY02042582">
    <property type="protein sequence ID" value="VCX34992.1"/>
    <property type="molecule type" value="Genomic_DNA"/>
</dbReference>
<dbReference type="Proteomes" id="UP000269945">
    <property type="component" value="Unassembled WGS sequence"/>
</dbReference>
<proteinExistence type="predicted"/>
<feature type="region of interest" description="Disordered" evidence="1">
    <location>
        <begin position="1"/>
        <end position="126"/>
    </location>
</feature>
<name>A0A9X9Q6G5_GULGU</name>